<sequence length="102" mass="11490">MDVRTPRLNCELQSCPIELLHPPEDCNVNSSLSFTLQICRVEDILVEGRIEGSVVHFHRARTIAIDSLGAISASGMVLRNWCGVFSIFYIYFLEGGNNRVFM</sequence>
<name>A0ACC0GLJ1_9ERIC</name>
<evidence type="ECO:0000313" key="2">
    <source>
        <dbReference type="Proteomes" id="UP001060215"/>
    </source>
</evidence>
<organism evidence="1 2">
    <name type="scientific">Camellia lanceoleosa</name>
    <dbReference type="NCBI Taxonomy" id="1840588"/>
    <lineage>
        <taxon>Eukaryota</taxon>
        <taxon>Viridiplantae</taxon>
        <taxon>Streptophyta</taxon>
        <taxon>Embryophyta</taxon>
        <taxon>Tracheophyta</taxon>
        <taxon>Spermatophyta</taxon>
        <taxon>Magnoliopsida</taxon>
        <taxon>eudicotyledons</taxon>
        <taxon>Gunneridae</taxon>
        <taxon>Pentapetalae</taxon>
        <taxon>asterids</taxon>
        <taxon>Ericales</taxon>
        <taxon>Theaceae</taxon>
        <taxon>Camellia</taxon>
    </lineage>
</organism>
<evidence type="ECO:0000313" key="1">
    <source>
        <dbReference type="EMBL" id="KAI8001318.1"/>
    </source>
</evidence>
<comment type="caution">
    <text evidence="1">The sequence shown here is derived from an EMBL/GenBank/DDBJ whole genome shotgun (WGS) entry which is preliminary data.</text>
</comment>
<protein>
    <submittedName>
        <fullName evidence="1">Uncharacterized protein</fullName>
    </submittedName>
</protein>
<accession>A0ACC0GLJ1</accession>
<gene>
    <name evidence="1" type="ORF">LOK49_LG09G00765</name>
</gene>
<keyword evidence="2" id="KW-1185">Reference proteome</keyword>
<dbReference type="Proteomes" id="UP001060215">
    <property type="component" value="Chromosome 8"/>
</dbReference>
<reference evidence="1 2" key="1">
    <citation type="journal article" date="2022" name="Plant J.">
        <title>Chromosome-level genome of Camellia lanceoleosa provides a valuable resource for understanding genome evolution and self-incompatibility.</title>
        <authorList>
            <person name="Gong W."/>
            <person name="Xiao S."/>
            <person name="Wang L."/>
            <person name="Liao Z."/>
            <person name="Chang Y."/>
            <person name="Mo W."/>
            <person name="Hu G."/>
            <person name="Li W."/>
            <person name="Zhao G."/>
            <person name="Zhu H."/>
            <person name="Hu X."/>
            <person name="Ji K."/>
            <person name="Xiang X."/>
            <person name="Song Q."/>
            <person name="Yuan D."/>
            <person name="Jin S."/>
            <person name="Zhang L."/>
        </authorList>
    </citation>
    <scope>NUCLEOTIDE SEQUENCE [LARGE SCALE GENOMIC DNA]</scope>
    <source>
        <strain evidence="1">SQ_2022a</strain>
    </source>
</reference>
<proteinExistence type="predicted"/>
<dbReference type="EMBL" id="CM045765">
    <property type="protein sequence ID" value="KAI8001318.1"/>
    <property type="molecule type" value="Genomic_DNA"/>
</dbReference>